<proteinExistence type="predicted"/>
<accession>A0A1S6JGI1</accession>
<dbReference type="KEGG" id="spac:B1H29_31810"/>
<organism evidence="1 2">
    <name type="scientific">Streptomyces pactum</name>
    <dbReference type="NCBI Taxonomy" id="68249"/>
    <lineage>
        <taxon>Bacteria</taxon>
        <taxon>Bacillati</taxon>
        <taxon>Actinomycetota</taxon>
        <taxon>Actinomycetes</taxon>
        <taxon>Kitasatosporales</taxon>
        <taxon>Streptomycetaceae</taxon>
        <taxon>Streptomyces</taxon>
    </lineage>
</organism>
<evidence type="ECO:0000313" key="1">
    <source>
        <dbReference type="EMBL" id="AQS70868.1"/>
    </source>
</evidence>
<dbReference type="AlphaFoldDB" id="A0A1S6JGI1"/>
<dbReference type="Proteomes" id="UP000189443">
    <property type="component" value="Chromosome"/>
</dbReference>
<sequence>MSRRCTRGHFIPATAPTPACHCRLTRRPKRSHDARRPLESDLWGQGLTALQRHSIRTVPIVGSYL</sequence>
<dbReference type="EMBL" id="CP019724">
    <property type="protein sequence ID" value="AQS70868.1"/>
    <property type="molecule type" value="Genomic_DNA"/>
</dbReference>
<keyword evidence="2" id="KW-1185">Reference proteome</keyword>
<name>A0A1S6JGI1_9ACTN</name>
<reference evidence="1 2" key="1">
    <citation type="submission" date="2017-02" db="EMBL/GenBank/DDBJ databases">
        <title>Streptomyces pactum ACT12 Genome sequencing and assembly.</title>
        <authorList>
            <person name="Xue Q."/>
            <person name="Yan X."/>
            <person name="Jia L."/>
            <person name="Yan H."/>
        </authorList>
    </citation>
    <scope>NUCLEOTIDE SEQUENCE [LARGE SCALE GENOMIC DNA]</scope>
    <source>
        <strain evidence="1 2">ACT12</strain>
    </source>
</reference>
<evidence type="ECO:0000313" key="2">
    <source>
        <dbReference type="Proteomes" id="UP000189443"/>
    </source>
</evidence>
<protein>
    <submittedName>
        <fullName evidence="1">Uncharacterized protein</fullName>
    </submittedName>
</protein>
<gene>
    <name evidence="1" type="ORF">B1H29_31810</name>
</gene>